<evidence type="ECO:0000313" key="1">
    <source>
        <dbReference type="EMBL" id="MDT8758261.1"/>
    </source>
</evidence>
<protein>
    <recommendedName>
        <fullName evidence="2">HTH cro/C1-type domain-containing protein</fullName>
    </recommendedName>
</protein>
<proteinExistence type="predicted"/>
<comment type="caution">
    <text evidence="1">The sequence shown here is derived from an EMBL/GenBank/DDBJ whole genome shotgun (WGS) entry which is preliminary data.</text>
</comment>
<accession>A0ABU3N201</accession>
<dbReference type="EMBL" id="JALMLT010000001">
    <property type="protein sequence ID" value="MDT8758261.1"/>
    <property type="molecule type" value="Genomic_DNA"/>
</dbReference>
<sequence length="145" mass="15916">MKDNSALLVSARPRAALPGVAAPMSPARYLQLRRRAAGLTVDQAAERLVSAERDRREVRAMIRLLETPGTVARLRATIDTLAEAIPLDPDVYRQIATDPVDRHPPICRGCGCSHNDPCHIGNDHICRMLAGEPAVCTRCTNGEWR</sequence>
<organism evidence="1">
    <name type="scientific">Sphingomonas psychrotolerans</name>
    <dbReference type="NCBI Taxonomy" id="1327635"/>
    <lineage>
        <taxon>Bacteria</taxon>
        <taxon>Pseudomonadati</taxon>
        <taxon>Pseudomonadota</taxon>
        <taxon>Alphaproteobacteria</taxon>
        <taxon>Sphingomonadales</taxon>
        <taxon>Sphingomonadaceae</taxon>
        <taxon>Sphingomonas</taxon>
    </lineage>
</organism>
<name>A0ABU3N201_9SPHN</name>
<evidence type="ECO:0008006" key="2">
    <source>
        <dbReference type="Google" id="ProtNLM"/>
    </source>
</evidence>
<gene>
    <name evidence="1" type="ORF">MZO42_06085</name>
</gene>
<reference evidence="1" key="1">
    <citation type="submission" date="2022-04" db="EMBL/GenBank/DDBJ databases">
        <title>Tomato heritable bacteria conferring resistance against bacterial wilt.</title>
        <authorList>
            <person name="Yin J."/>
        </authorList>
    </citation>
    <scope>NUCLEOTIDE SEQUENCE</scope>
    <source>
        <strain evidence="1">Cra20</strain>
    </source>
</reference>